<gene>
    <name evidence="6" type="ORF">EDD59_11670</name>
</gene>
<dbReference type="GO" id="GO:0016020">
    <property type="term" value="C:membrane"/>
    <property type="evidence" value="ECO:0007669"/>
    <property type="project" value="InterPro"/>
</dbReference>
<dbReference type="SMART" id="SM00079">
    <property type="entry name" value="PBPe"/>
    <property type="match status" value="1"/>
</dbReference>
<dbReference type="InterPro" id="IPR001638">
    <property type="entry name" value="Solute-binding_3/MltF_N"/>
</dbReference>
<dbReference type="Gene3D" id="3.40.190.10">
    <property type="entry name" value="Periplasmic binding protein-like II"/>
    <property type="match status" value="2"/>
</dbReference>
<evidence type="ECO:0000313" key="6">
    <source>
        <dbReference type="EMBL" id="TCS77587.1"/>
    </source>
</evidence>
<proteinExistence type="predicted"/>
<dbReference type="PROSITE" id="PS51257">
    <property type="entry name" value="PROKAR_LIPOPROTEIN"/>
    <property type="match status" value="1"/>
</dbReference>
<organism evidence="6 7">
    <name type="scientific">Muricomes intestini</name>
    <dbReference type="NCBI Taxonomy" id="1796634"/>
    <lineage>
        <taxon>Bacteria</taxon>
        <taxon>Bacillati</taxon>
        <taxon>Bacillota</taxon>
        <taxon>Clostridia</taxon>
        <taxon>Lachnospirales</taxon>
        <taxon>Lachnospiraceae</taxon>
        <taxon>Muricomes</taxon>
    </lineage>
</organism>
<protein>
    <submittedName>
        <fullName evidence="6">Amino acid ABC transporter substrate-binding protein (PAAT family)</fullName>
    </submittedName>
</protein>
<accession>A0A4R3K4H6</accession>
<dbReference type="Pfam" id="PF00497">
    <property type="entry name" value="SBP_bac_3"/>
    <property type="match status" value="1"/>
</dbReference>
<dbReference type="Proteomes" id="UP000295726">
    <property type="component" value="Unassembled WGS sequence"/>
</dbReference>
<evidence type="ECO:0000313" key="7">
    <source>
        <dbReference type="Proteomes" id="UP000295726"/>
    </source>
</evidence>
<keyword evidence="1 3" id="KW-0732">Signal</keyword>
<keyword evidence="7" id="KW-1185">Reference proteome</keyword>
<name>A0A4R3K4H6_9FIRM</name>
<feature type="region of interest" description="Disordered" evidence="2">
    <location>
        <begin position="23"/>
        <end position="55"/>
    </location>
</feature>
<evidence type="ECO:0000259" key="5">
    <source>
        <dbReference type="SMART" id="SM00079"/>
    </source>
</evidence>
<feature type="chain" id="PRO_5039588502" evidence="3">
    <location>
        <begin position="20"/>
        <end position="283"/>
    </location>
</feature>
<evidence type="ECO:0000259" key="4">
    <source>
        <dbReference type="SMART" id="SM00062"/>
    </source>
</evidence>
<dbReference type="EMBL" id="SLZZ01000016">
    <property type="protein sequence ID" value="TCS77587.1"/>
    <property type="molecule type" value="Genomic_DNA"/>
</dbReference>
<dbReference type="PANTHER" id="PTHR35936:SF38">
    <property type="entry name" value="GLUTAMINE-BINDING PERIPLASMIC PROTEIN"/>
    <property type="match status" value="1"/>
</dbReference>
<dbReference type="AlphaFoldDB" id="A0A4R3K4H6"/>
<feature type="domain" description="Ionotropic glutamate receptor C-terminal" evidence="5">
    <location>
        <begin position="59"/>
        <end position="283"/>
    </location>
</feature>
<feature type="signal peptide" evidence="3">
    <location>
        <begin position="1"/>
        <end position="19"/>
    </location>
</feature>
<feature type="compositionally biased region" description="Basic and acidic residues" evidence="2">
    <location>
        <begin position="39"/>
        <end position="53"/>
    </location>
</feature>
<dbReference type="GO" id="GO:0015276">
    <property type="term" value="F:ligand-gated monoatomic ion channel activity"/>
    <property type="evidence" value="ECO:0007669"/>
    <property type="project" value="InterPro"/>
</dbReference>
<sequence>MKKKIFTVMLCLAMVGAMLSGCQKKPESSEGSSSSSDSEPDKKPDTAPEDIKGSMEGVTLKVGTSGLFGPFSYYDADGKTLIGYDMDLLTDLQDILGFDIDGGVQAMDYSALTASLAEGKLDVGAAALCATDERKEVMNFTDIYCDSGQVVMINKEENPGIAEVDDLAEKKVAVEKGTASHIYATKNLEDSDIEVHDTITTAYESLEQGKVDAVIQDGPGAAFYIKTTEGTKLEVTGGEFNQGQAPYAVAVSKDCEYLDQINGALNMLKDDGTLDELYTKWCE</sequence>
<dbReference type="PANTHER" id="PTHR35936">
    <property type="entry name" value="MEMBRANE-BOUND LYTIC MUREIN TRANSGLYCOSYLASE F"/>
    <property type="match status" value="1"/>
</dbReference>
<feature type="domain" description="Solute-binding protein family 3/N-terminal" evidence="4">
    <location>
        <begin position="59"/>
        <end position="283"/>
    </location>
</feature>
<dbReference type="RefSeq" id="WP_132382097.1">
    <property type="nucleotide sequence ID" value="NZ_SLZZ01000016.1"/>
</dbReference>
<evidence type="ECO:0000256" key="2">
    <source>
        <dbReference type="SAM" id="MobiDB-lite"/>
    </source>
</evidence>
<evidence type="ECO:0000256" key="3">
    <source>
        <dbReference type="SAM" id="SignalP"/>
    </source>
</evidence>
<dbReference type="SUPFAM" id="SSF53850">
    <property type="entry name" value="Periplasmic binding protein-like II"/>
    <property type="match status" value="1"/>
</dbReference>
<dbReference type="OrthoDB" id="115856at2"/>
<dbReference type="InterPro" id="IPR001320">
    <property type="entry name" value="Iontro_rcpt_C"/>
</dbReference>
<evidence type="ECO:0000256" key="1">
    <source>
        <dbReference type="ARBA" id="ARBA00022729"/>
    </source>
</evidence>
<comment type="caution">
    <text evidence="6">The sequence shown here is derived from an EMBL/GenBank/DDBJ whole genome shotgun (WGS) entry which is preliminary data.</text>
</comment>
<dbReference type="SMART" id="SM00062">
    <property type="entry name" value="PBPb"/>
    <property type="match status" value="1"/>
</dbReference>
<reference evidence="6 7" key="1">
    <citation type="submission" date="2019-03" db="EMBL/GenBank/DDBJ databases">
        <title>Genomic Encyclopedia of Type Strains, Phase IV (KMG-IV): sequencing the most valuable type-strain genomes for metagenomic binning, comparative biology and taxonomic classification.</title>
        <authorList>
            <person name="Goeker M."/>
        </authorList>
    </citation>
    <scope>NUCLEOTIDE SEQUENCE [LARGE SCALE GENOMIC DNA]</scope>
    <source>
        <strain evidence="6 7">DSM 29489</strain>
    </source>
</reference>